<dbReference type="Pfam" id="PF07748">
    <property type="entry name" value="Glyco_hydro_38C"/>
    <property type="match status" value="1"/>
</dbReference>
<dbReference type="InterPro" id="IPR041147">
    <property type="entry name" value="GH38_C"/>
</dbReference>
<dbReference type="EC" id="3.2.1.24" evidence="6"/>
<evidence type="ECO:0000256" key="4">
    <source>
        <dbReference type="ARBA" id="ARBA00023295"/>
    </source>
</evidence>
<dbReference type="SUPFAM" id="SSF74650">
    <property type="entry name" value="Galactose mutarotase-like"/>
    <property type="match status" value="1"/>
</dbReference>
<dbReference type="InterPro" id="IPR015341">
    <property type="entry name" value="Glyco_hydro_38_cen"/>
</dbReference>
<evidence type="ECO:0000313" key="7">
    <source>
        <dbReference type="Proteomes" id="UP000321659"/>
    </source>
</evidence>
<evidence type="ECO:0000256" key="1">
    <source>
        <dbReference type="ARBA" id="ARBA00009792"/>
    </source>
</evidence>
<dbReference type="SUPFAM" id="SSF88688">
    <property type="entry name" value="Families 57/38 glycoside transferase middle domain"/>
    <property type="match status" value="1"/>
</dbReference>
<dbReference type="PANTHER" id="PTHR46017:SF2">
    <property type="entry name" value="MANNOSYLGLYCERATE HYDROLASE"/>
    <property type="match status" value="1"/>
</dbReference>
<dbReference type="EMBL" id="SRRQ01000009">
    <property type="protein sequence ID" value="TWW10725.1"/>
    <property type="molecule type" value="Genomic_DNA"/>
</dbReference>
<dbReference type="InterPro" id="IPR011330">
    <property type="entry name" value="Glyco_hydro/deAcase_b/a-brl"/>
</dbReference>
<keyword evidence="4 6" id="KW-0326">Glycosidase</keyword>
<protein>
    <submittedName>
        <fullName evidence="6">Alpha-mannosidase</fullName>
        <ecNumber evidence="6">3.2.1.24</ecNumber>
    </submittedName>
</protein>
<dbReference type="InterPro" id="IPR011013">
    <property type="entry name" value="Gal_mutarotase_sf_dom"/>
</dbReference>
<dbReference type="GO" id="GO:0006013">
    <property type="term" value="P:mannose metabolic process"/>
    <property type="evidence" value="ECO:0007669"/>
    <property type="project" value="InterPro"/>
</dbReference>
<accession>A0A5C6M9G3</accession>
<comment type="caution">
    <text evidence="6">The sequence shown here is derived from an EMBL/GenBank/DDBJ whole genome shotgun (WGS) entry which is preliminary data.</text>
</comment>
<organism evidence="6 7">
    <name type="scientific">Dellaglioa algida</name>
    <dbReference type="NCBI Taxonomy" id="105612"/>
    <lineage>
        <taxon>Bacteria</taxon>
        <taxon>Bacillati</taxon>
        <taxon>Bacillota</taxon>
        <taxon>Bacilli</taxon>
        <taxon>Lactobacillales</taxon>
        <taxon>Lactobacillaceae</taxon>
        <taxon>Dellaglioa</taxon>
    </lineage>
</organism>
<dbReference type="GO" id="GO:0046872">
    <property type="term" value="F:metal ion binding"/>
    <property type="evidence" value="ECO:0007669"/>
    <property type="project" value="UniProtKB-KW"/>
</dbReference>
<gene>
    <name evidence="6" type="ORF">LABALGLTS371_12230</name>
</gene>
<dbReference type="InterPro" id="IPR041509">
    <property type="entry name" value="GH38_beta-1"/>
</dbReference>
<dbReference type="InterPro" id="IPR028995">
    <property type="entry name" value="Glyco_hydro_57/38_cen_sf"/>
</dbReference>
<dbReference type="SUPFAM" id="SSF88713">
    <property type="entry name" value="Glycoside hydrolase/deacetylase"/>
    <property type="match status" value="1"/>
</dbReference>
<keyword evidence="2" id="KW-0479">Metal-binding</keyword>
<dbReference type="Pfam" id="PF09261">
    <property type="entry name" value="Alpha-mann_mid"/>
    <property type="match status" value="1"/>
</dbReference>
<evidence type="ECO:0000313" key="6">
    <source>
        <dbReference type="EMBL" id="TWW10725.1"/>
    </source>
</evidence>
<keyword evidence="3 6" id="KW-0378">Hydrolase</keyword>
<dbReference type="InterPro" id="IPR027291">
    <property type="entry name" value="Glyco_hydro_38_N_sf"/>
</dbReference>
<dbReference type="CDD" id="cd10814">
    <property type="entry name" value="GH38N_AMII_SpGH38_like"/>
    <property type="match status" value="1"/>
</dbReference>
<reference evidence="6 7" key="1">
    <citation type="submission" date="2019-04" db="EMBL/GenBank/DDBJ databases">
        <title>In vitro growth and metabolic characteristics of meat-borne Lactobacillus algidus strains.</title>
        <authorList>
            <person name="Sade E."/>
            <person name="Per J."/>
            <person name="Tytti H."/>
            <person name="Johanna B.K."/>
        </authorList>
    </citation>
    <scope>NUCLEOTIDE SEQUENCE [LARGE SCALE GENOMIC DNA]</scope>
    <source>
        <strain evidence="6 7">LTS37-1</strain>
    </source>
</reference>
<dbReference type="Pfam" id="PF17677">
    <property type="entry name" value="Glyco_hydro38C2"/>
    <property type="match status" value="1"/>
</dbReference>
<dbReference type="Gene3D" id="3.20.110.10">
    <property type="entry name" value="Glycoside hydrolase 38, N terminal domain"/>
    <property type="match status" value="1"/>
</dbReference>
<dbReference type="AlphaFoldDB" id="A0A5C6M9G3"/>
<comment type="similarity">
    <text evidence="1">Belongs to the glycosyl hydrolase 38 family.</text>
</comment>
<dbReference type="GO" id="GO:0004559">
    <property type="term" value="F:alpha-mannosidase activity"/>
    <property type="evidence" value="ECO:0007669"/>
    <property type="project" value="UniProtKB-EC"/>
</dbReference>
<dbReference type="Gene3D" id="2.60.40.2210">
    <property type="match status" value="1"/>
</dbReference>
<dbReference type="Proteomes" id="UP000321659">
    <property type="component" value="Unassembled WGS sequence"/>
</dbReference>
<dbReference type="PANTHER" id="PTHR46017">
    <property type="entry name" value="ALPHA-MANNOSIDASE 2C1"/>
    <property type="match status" value="1"/>
</dbReference>
<feature type="domain" description="Glycoside hydrolase family 38 central" evidence="5">
    <location>
        <begin position="296"/>
        <end position="369"/>
    </location>
</feature>
<dbReference type="Pfam" id="PF18438">
    <property type="entry name" value="Glyco_hydro_38"/>
    <property type="match status" value="1"/>
</dbReference>
<dbReference type="SMART" id="SM00872">
    <property type="entry name" value="Alpha-mann_mid"/>
    <property type="match status" value="1"/>
</dbReference>
<dbReference type="GO" id="GO:0009313">
    <property type="term" value="P:oligosaccharide catabolic process"/>
    <property type="evidence" value="ECO:0007669"/>
    <property type="project" value="TreeGrafter"/>
</dbReference>
<dbReference type="InterPro" id="IPR011682">
    <property type="entry name" value="Glyco_hydro_38_C"/>
</dbReference>
<dbReference type="RefSeq" id="WP_146302980.1">
    <property type="nucleotide sequence ID" value="NZ_JANXKU010000008.1"/>
</dbReference>
<dbReference type="InterPro" id="IPR000602">
    <property type="entry name" value="Glyco_hydro_38_N"/>
</dbReference>
<sequence length="895" mass="102750">MKKVHIISHSHWDREWYMDYEQHHMLLIELIDDLIQLFKDDPEYKSFHLDGQTIILDDYLQVRPENTKIIKKLVKQGKLKVGPFYILQDDFLTTSESNARNMLLGAIDSKKWTEDYVKLGYFPDTFGNMGQTPQMMKQIGIDTAAFGRGVKPTGFGNQVFDNDKYSSNFSEMHWEGPDKSKVLGVLFANWYSNGKEIPVDKNEAKIYWDKKINDVDKYASTNQLLFLNGSDHQPVQKDLTLAIKVANELYPDIEFVHSDFNTYIKELKSKLPDNLNTITGELTSQETDGWTTLANTASSRIYLKQENVKASKMLEEVAEPLAVFASELGLEYPKDQLDYAWKTLMQNHPHDSICGCSVDEVHQEMMTRFSKSEGVAEYVANRSISKLEQSIDTKQLGEDANSKPFIIFNTGSSPKSGLTEIEVAYDKVLFTQSHQSAPDAFTKLDSNQENNFSVFDKNGQEIPIFNVSTRVGFSFELPKNSFRESYMNKFVKFSINVKEMKSYSWETYKLSLNKSKLRKIDHNLAISKNKIENDKLKIQINYDGSLNVLNKATNENFENLLIFEDSGDLGNEYVFREPVNDKRISTKNVEADITILENNSEFVKIKVAHRMNVPVSMNERLLEEQRSHTDYRQRKAGRSKEKKILIVTSILSLTKESSVIDIKTEFNNQMMDHRLQVLINTNKKVDKHYADSIYEVVERQNKVSNKWKNPENPQHTHAFVNVHDKKGGVTVSNIGLNEYEVTQLGEQIKVTLLRSIGELGDWGYFPTPDAQCLGIQSVSYAIDFHNNDEFYESLHRAFSRQIPFRTVISSYHSGVNPSAKSFVNINNSRVKITALKKSQASNENILRFYNLDSENQNYELSGTNKKITDSNILEEHLGETQEMNLTGYEIKTLLI</sequence>
<dbReference type="InterPro" id="IPR037094">
    <property type="entry name" value="Glyco_hydro_38_cen_sf"/>
</dbReference>
<evidence type="ECO:0000256" key="3">
    <source>
        <dbReference type="ARBA" id="ARBA00022801"/>
    </source>
</evidence>
<dbReference type="Gene3D" id="2.70.98.30">
    <property type="entry name" value="Golgi alpha-mannosidase II, domain 4"/>
    <property type="match status" value="1"/>
</dbReference>
<evidence type="ECO:0000259" key="5">
    <source>
        <dbReference type="SMART" id="SM00872"/>
    </source>
</evidence>
<evidence type="ECO:0000256" key="2">
    <source>
        <dbReference type="ARBA" id="ARBA00022723"/>
    </source>
</evidence>
<dbReference type="GO" id="GO:0030246">
    <property type="term" value="F:carbohydrate binding"/>
    <property type="evidence" value="ECO:0007669"/>
    <property type="project" value="InterPro"/>
</dbReference>
<dbReference type="Gene3D" id="2.60.40.2220">
    <property type="match status" value="1"/>
</dbReference>
<name>A0A5C6M9G3_9LACO</name>
<proteinExistence type="inferred from homology"/>
<dbReference type="Gene3D" id="1.20.1270.50">
    <property type="entry name" value="Glycoside hydrolase family 38, central domain"/>
    <property type="match status" value="1"/>
</dbReference>
<dbReference type="Pfam" id="PF01074">
    <property type="entry name" value="Glyco_hydro_38N"/>
    <property type="match status" value="1"/>
</dbReference>